<dbReference type="PRINTS" id="PR00792">
    <property type="entry name" value="PEPSIN"/>
</dbReference>
<accession>A0A8H7DBZ7</accession>
<protein>
    <submittedName>
        <fullName evidence="7">Acid protease</fullName>
    </submittedName>
</protein>
<feature type="active site" evidence="3">
    <location>
        <position position="114"/>
    </location>
</feature>
<comment type="similarity">
    <text evidence="1 4">Belongs to the peptidase A1 family.</text>
</comment>
<dbReference type="PROSITE" id="PS00141">
    <property type="entry name" value="ASP_PROTEASE"/>
    <property type="match status" value="1"/>
</dbReference>
<dbReference type="PANTHER" id="PTHR47966">
    <property type="entry name" value="BETA-SITE APP-CLEAVING ENZYME, ISOFORM A-RELATED"/>
    <property type="match status" value="1"/>
</dbReference>
<dbReference type="AlphaFoldDB" id="A0A8H7DBZ7"/>
<organism evidence="7 8">
    <name type="scientific">Mycena venus</name>
    <dbReference type="NCBI Taxonomy" id="2733690"/>
    <lineage>
        <taxon>Eukaryota</taxon>
        <taxon>Fungi</taxon>
        <taxon>Dikarya</taxon>
        <taxon>Basidiomycota</taxon>
        <taxon>Agaricomycotina</taxon>
        <taxon>Agaricomycetes</taxon>
        <taxon>Agaricomycetidae</taxon>
        <taxon>Agaricales</taxon>
        <taxon>Marasmiineae</taxon>
        <taxon>Mycenaceae</taxon>
        <taxon>Mycena</taxon>
    </lineage>
</organism>
<feature type="active site" evidence="3">
    <location>
        <position position="351"/>
    </location>
</feature>
<dbReference type="GO" id="GO:0004190">
    <property type="term" value="F:aspartic-type endopeptidase activity"/>
    <property type="evidence" value="ECO:0007669"/>
    <property type="project" value="UniProtKB-KW"/>
</dbReference>
<gene>
    <name evidence="7" type="ORF">MVEN_00483300</name>
</gene>
<keyword evidence="2 4" id="KW-0064">Aspartyl protease</keyword>
<keyword evidence="5" id="KW-0732">Signal</keyword>
<evidence type="ECO:0000313" key="7">
    <source>
        <dbReference type="EMBL" id="KAF7366071.1"/>
    </source>
</evidence>
<evidence type="ECO:0000256" key="4">
    <source>
        <dbReference type="RuleBase" id="RU000454"/>
    </source>
</evidence>
<dbReference type="EMBL" id="JACAZI010000003">
    <property type="protein sequence ID" value="KAF7366071.1"/>
    <property type="molecule type" value="Genomic_DNA"/>
</dbReference>
<evidence type="ECO:0000313" key="8">
    <source>
        <dbReference type="Proteomes" id="UP000620124"/>
    </source>
</evidence>
<keyword evidence="8" id="KW-1185">Reference proteome</keyword>
<dbReference type="InterPro" id="IPR001461">
    <property type="entry name" value="Aspartic_peptidase_A1"/>
</dbReference>
<dbReference type="SUPFAM" id="SSF50630">
    <property type="entry name" value="Acid proteases"/>
    <property type="match status" value="1"/>
</dbReference>
<evidence type="ECO:0000256" key="2">
    <source>
        <dbReference type="ARBA" id="ARBA00022750"/>
    </source>
</evidence>
<dbReference type="Gene3D" id="2.40.70.10">
    <property type="entry name" value="Acid Proteases"/>
    <property type="match status" value="2"/>
</dbReference>
<dbReference type="InterPro" id="IPR001969">
    <property type="entry name" value="Aspartic_peptidase_AS"/>
</dbReference>
<dbReference type="CDD" id="cd05471">
    <property type="entry name" value="pepsin_like"/>
    <property type="match status" value="1"/>
</dbReference>
<evidence type="ECO:0000256" key="5">
    <source>
        <dbReference type="SAM" id="SignalP"/>
    </source>
</evidence>
<feature type="chain" id="PRO_5034004228" evidence="5">
    <location>
        <begin position="23"/>
        <end position="474"/>
    </location>
</feature>
<dbReference type="InterPro" id="IPR034164">
    <property type="entry name" value="Pepsin-like_dom"/>
</dbReference>
<dbReference type="InterPro" id="IPR033121">
    <property type="entry name" value="PEPTIDASE_A1"/>
</dbReference>
<dbReference type="PROSITE" id="PS51767">
    <property type="entry name" value="PEPTIDASE_A1"/>
    <property type="match status" value="1"/>
</dbReference>
<dbReference type="PANTHER" id="PTHR47966:SF47">
    <property type="entry name" value="ENDOPEPTIDASE, PUTATIVE (AFU_ORTHOLOGUE AFUA_3G01220)-RELATED"/>
    <property type="match status" value="1"/>
</dbReference>
<keyword evidence="4 7" id="KW-0645">Protease</keyword>
<evidence type="ECO:0000256" key="1">
    <source>
        <dbReference type="ARBA" id="ARBA00007447"/>
    </source>
</evidence>
<name>A0A8H7DBZ7_9AGAR</name>
<dbReference type="Proteomes" id="UP000620124">
    <property type="component" value="Unassembled WGS sequence"/>
</dbReference>
<dbReference type="InterPro" id="IPR021109">
    <property type="entry name" value="Peptidase_aspartic_dom_sf"/>
</dbReference>
<comment type="caution">
    <text evidence="7">The sequence shown here is derived from an EMBL/GenBank/DDBJ whole genome shotgun (WGS) entry which is preliminary data.</text>
</comment>
<dbReference type="GO" id="GO:0000324">
    <property type="term" value="C:fungal-type vacuole"/>
    <property type="evidence" value="ECO:0007669"/>
    <property type="project" value="TreeGrafter"/>
</dbReference>
<evidence type="ECO:0000259" key="6">
    <source>
        <dbReference type="PROSITE" id="PS51767"/>
    </source>
</evidence>
<keyword evidence="4" id="KW-0378">Hydrolase</keyword>
<dbReference type="GO" id="GO:0006508">
    <property type="term" value="P:proteolysis"/>
    <property type="evidence" value="ECO:0007669"/>
    <property type="project" value="UniProtKB-KW"/>
</dbReference>
<feature type="domain" description="Peptidase A1" evidence="6">
    <location>
        <begin position="98"/>
        <end position="469"/>
    </location>
</feature>
<proteinExistence type="inferred from homology"/>
<feature type="signal peptide" evidence="5">
    <location>
        <begin position="1"/>
        <end position="22"/>
    </location>
</feature>
<dbReference type="Pfam" id="PF00026">
    <property type="entry name" value="Asp"/>
    <property type="match status" value="1"/>
</dbReference>
<reference evidence="7" key="1">
    <citation type="submission" date="2020-05" db="EMBL/GenBank/DDBJ databases">
        <title>Mycena genomes resolve the evolution of fungal bioluminescence.</title>
        <authorList>
            <person name="Tsai I.J."/>
        </authorList>
    </citation>
    <scope>NUCLEOTIDE SEQUENCE</scope>
    <source>
        <strain evidence="7">CCC161011</strain>
    </source>
</reference>
<sequence>MNLTSLLPLALTLLCIVPGHIANPAPHYPALSPLVARSPGGALPAAPYSVGFSRKVPRRKEKINALSALCGHGGSGHGAKPGSQTTVPLAGSNFDSDYLVNVTIGGQNFSLILDSGSADTWVPQQGFQCFNLTGSPVPPATCNFGTTGFNVNESKTFEPFPNVSFNITYGTSEFVAGPVGFDTVSVGGLEVSQQVVPLPNVAAWLGDGILSGIIGLAFPDETSLFNTTEPTTATKQNHIPYDPLFFTAVKQKKVKHPFFSIALNRPTPDQEEHDAYDPNLGILAFGGIADVPVLHNTSTTVAVQEFTSNATKADEKFFWYTIPIDSYNFPGSKNVPEARNASLGNGTTILDTGTAVNRIPGPVAAAYAAAFDPPAELTSIAGLSLYLAQCNATVPPFSVTIGGQAFSMDPRDQLLPVVTDEQGDVVCVLGTQAQQGAPDLSKDFHLLGDTFFHNVVTTFNPIDKEVTLTQRVAY</sequence>
<dbReference type="OrthoDB" id="15189at2759"/>
<evidence type="ECO:0000256" key="3">
    <source>
        <dbReference type="PIRSR" id="PIRSR601461-1"/>
    </source>
</evidence>